<dbReference type="SUPFAM" id="SSF46785">
    <property type="entry name" value="Winged helix' DNA-binding domain"/>
    <property type="match status" value="1"/>
</dbReference>
<evidence type="ECO:0000256" key="1">
    <source>
        <dbReference type="ARBA" id="ARBA00023015"/>
    </source>
</evidence>
<dbReference type="InterPro" id="IPR036390">
    <property type="entry name" value="WH_DNA-bd_sf"/>
</dbReference>
<dbReference type="Proteomes" id="UP000323594">
    <property type="component" value="Chromosome"/>
</dbReference>
<dbReference type="PROSITE" id="PS50987">
    <property type="entry name" value="HTH_ARSR_2"/>
    <property type="match status" value="1"/>
</dbReference>
<evidence type="ECO:0000256" key="2">
    <source>
        <dbReference type="ARBA" id="ARBA00023125"/>
    </source>
</evidence>
<dbReference type="Pfam" id="PF12840">
    <property type="entry name" value="HTH_20"/>
    <property type="match status" value="1"/>
</dbReference>
<dbReference type="Gene3D" id="1.10.10.10">
    <property type="entry name" value="Winged helix-like DNA-binding domain superfamily/Winged helix DNA-binding domain"/>
    <property type="match status" value="1"/>
</dbReference>
<dbReference type="EMBL" id="CP042817">
    <property type="protein sequence ID" value="QEJ99523.1"/>
    <property type="molecule type" value="Genomic_DNA"/>
</dbReference>
<protein>
    <submittedName>
        <fullName evidence="5">Transcriptional regulator, ArsR family</fullName>
    </submittedName>
    <submittedName>
        <fullName evidence="6">Winged helix-turn-helix transcriptional regulator</fullName>
    </submittedName>
</protein>
<reference evidence="5" key="1">
    <citation type="submission" date="2015-01" db="EMBL/GenBank/DDBJ databases">
        <authorList>
            <person name="Xiang T."/>
            <person name="Song Y."/>
            <person name="Huang L."/>
            <person name="Wang B."/>
            <person name="Wu P."/>
        </authorList>
    </citation>
    <scope>NUCLEOTIDE SEQUENCE [LARGE SCALE GENOMIC DNA]</scope>
    <source>
        <strain evidence="5">V1</strain>
    </source>
</reference>
<dbReference type="GO" id="GO:0003700">
    <property type="term" value="F:DNA-binding transcription factor activity"/>
    <property type="evidence" value="ECO:0007669"/>
    <property type="project" value="InterPro"/>
</dbReference>
<dbReference type="AlphaFoldDB" id="A0A0B7GV88"/>
<dbReference type="CDD" id="cd00090">
    <property type="entry name" value="HTH_ARSR"/>
    <property type="match status" value="1"/>
</dbReference>
<dbReference type="RefSeq" id="WP_024752804.1">
    <property type="nucleotide sequence ID" value="NZ_CDNC01000012.1"/>
</dbReference>
<evidence type="ECO:0000256" key="3">
    <source>
        <dbReference type="ARBA" id="ARBA00023163"/>
    </source>
</evidence>
<dbReference type="PRINTS" id="PR00778">
    <property type="entry name" value="HTHARSR"/>
</dbReference>
<dbReference type="PANTHER" id="PTHR43132">
    <property type="entry name" value="ARSENICAL RESISTANCE OPERON REPRESSOR ARSR-RELATED"/>
    <property type="match status" value="1"/>
</dbReference>
<feature type="domain" description="HTH arsR-type" evidence="4">
    <location>
        <begin position="7"/>
        <end position="98"/>
    </location>
</feature>
<dbReference type="NCBIfam" id="NF033788">
    <property type="entry name" value="HTH_metalloreg"/>
    <property type="match status" value="1"/>
</dbReference>
<dbReference type="PANTHER" id="PTHR43132:SF2">
    <property type="entry name" value="ARSENICAL RESISTANCE OPERON REPRESSOR ARSR-RELATED"/>
    <property type="match status" value="1"/>
</dbReference>
<dbReference type="InterPro" id="IPR051011">
    <property type="entry name" value="Metal_resp_trans_reg"/>
</dbReference>
<dbReference type="OrthoDB" id="9794330at2"/>
<dbReference type="InterPro" id="IPR036388">
    <property type="entry name" value="WH-like_DNA-bd_sf"/>
</dbReference>
<evidence type="ECO:0000313" key="7">
    <source>
        <dbReference type="Proteomes" id="UP000042527"/>
    </source>
</evidence>
<evidence type="ECO:0000313" key="8">
    <source>
        <dbReference type="Proteomes" id="UP000323594"/>
    </source>
</evidence>
<dbReference type="InterPro" id="IPR011991">
    <property type="entry name" value="ArsR-like_HTH"/>
</dbReference>
<reference evidence="7" key="2">
    <citation type="submission" date="2015-01" db="EMBL/GenBank/DDBJ databases">
        <authorList>
            <person name="Manzoor Shahid"/>
            <person name="Zubair Saima"/>
        </authorList>
    </citation>
    <scope>NUCLEOTIDE SEQUENCE [LARGE SCALE GENOMIC DNA]</scope>
    <source>
        <strain evidence="7">V1</strain>
    </source>
</reference>
<dbReference type="GO" id="GO:0003677">
    <property type="term" value="F:DNA binding"/>
    <property type="evidence" value="ECO:0007669"/>
    <property type="project" value="UniProtKB-KW"/>
</dbReference>
<keyword evidence="1" id="KW-0805">Transcription regulation</keyword>
<keyword evidence="3" id="KW-0804">Transcription</keyword>
<gene>
    <name evidence="6" type="ORF">FUT82_17005</name>
    <name evidence="5" type="ORF">TPHV1_20014</name>
</gene>
<proteinExistence type="predicted"/>
<dbReference type="EMBL" id="CDNC01000012">
    <property type="protein sequence ID" value="CEM61477.1"/>
    <property type="molecule type" value="Genomic_DNA"/>
</dbReference>
<dbReference type="InterPro" id="IPR001845">
    <property type="entry name" value="HTH_ArsR_DNA-bd_dom"/>
</dbReference>
<sequence>MENFLSADFNLLEEKAELLKAIAHPVRLCILRGLSLRGEVQVSDMQHCLDIPQSTISQHVGILKDKGLIKGRREGVNIYYSITDKKIKKLIQNILEEK</sequence>
<accession>A0A0B7GV88</accession>
<dbReference type="GeneID" id="57754634"/>
<evidence type="ECO:0000313" key="5">
    <source>
        <dbReference type="EMBL" id="CEM61477.1"/>
    </source>
</evidence>
<keyword evidence="2" id="KW-0238">DNA-binding</keyword>
<dbReference type="Proteomes" id="UP000042527">
    <property type="component" value="Unassembled WGS sequence"/>
</dbReference>
<evidence type="ECO:0000313" key="6">
    <source>
        <dbReference type="EMBL" id="QEJ99523.1"/>
    </source>
</evidence>
<organism evidence="5 7">
    <name type="scientific">Treponema phagedenis</name>
    <dbReference type="NCBI Taxonomy" id="162"/>
    <lineage>
        <taxon>Bacteria</taxon>
        <taxon>Pseudomonadati</taxon>
        <taxon>Spirochaetota</taxon>
        <taxon>Spirochaetia</taxon>
        <taxon>Spirochaetales</taxon>
        <taxon>Treponemataceae</taxon>
        <taxon>Treponema</taxon>
    </lineage>
</organism>
<dbReference type="SMART" id="SM00418">
    <property type="entry name" value="HTH_ARSR"/>
    <property type="match status" value="1"/>
</dbReference>
<name>A0A0B7GV88_TREPH</name>
<keyword evidence="7" id="KW-1185">Reference proteome</keyword>
<evidence type="ECO:0000259" key="4">
    <source>
        <dbReference type="PROSITE" id="PS50987"/>
    </source>
</evidence>
<reference evidence="6 8" key="3">
    <citation type="submission" date="2019-08" db="EMBL/GenBank/DDBJ databases">
        <authorList>
            <person name="Kuhnert P."/>
        </authorList>
    </citation>
    <scope>NUCLEOTIDE SEQUENCE [LARGE SCALE GENOMIC DNA]</scope>
    <source>
        <strain evidence="6 8">B36.5</strain>
    </source>
</reference>